<evidence type="ECO:0000313" key="1">
    <source>
        <dbReference type="EMBL" id="KTD58949.1"/>
    </source>
</evidence>
<accession>A0A0W0YQ24</accession>
<dbReference type="RefSeq" id="WP_027271725.1">
    <property type="nucleotide sequence ID" value="NZ_CAAAJE010000023.1"/>
</dbReference>
<dbReference type="OrthoDB" id="6191410at2"/>
<proteinExistence type="predicted"/>
<dbReference type="eggNOG" id="ENOG503005D">
    <property type="taxonomic scope" value="Bacteria"/>
</dbReference>
<sequence>MAYENYITEHQEDFDLIVEAAESMAQDWIAQGFDPWTTHSLYDVRMAKEWSSFLNSKFYSLYNKIILPIKISSLEEPGRAFKLFTAAIENDVKTDVISFNRDLFIVFFNDYLKKTSGIKELVFEYKPAQPHNDNVSIDSNHPKLNQESELCKAVMAPFTFWSRWGIKHVKSLMAIEEQQPSNTNSNLSN</sequence>
<dbReference type="EMBL" id="LNYV01000011">
    <property type="protein sequence ID" value="KTD58949.1"/>
    <property type="molecule type" value="Genomic_DNA"/>
</dbReference>
<dbReference type="AlphaFoldDB" id="A0A0W0YQ24"/>
<reference evidence="1 2" key="1">
    <citation type="submission" date="2015-11" db="EMBL/GenBank/DDBJ databases">
        <title>Genomic analysis of 38 Legionella species identifies large and diverse effector repertoires.</title>
        <authorList>
            <person name="Burstein D."/>
            <person name="Amaro F."/>
            <person name="Zusman T."/>
            <person name="Lifshitz Z."/>
            <person name="Cohen O."/>
            <person name="Gilbert J.A."/>
            <person name="Pupko T."/>
            <person name="Shuman H.A."/>
            <person name="Segal G."/>
        </authorList>
    </citation>
    <scope>NUCLEOTIDE SEQUENCE [LARGE SCALE GENOMIC DNA]</scope>
    <source>
        <strain evidence="1 2">Mt.St.Helens-4</strain>
    </source>
</reference>
<protein>
    <submittedName>
        <fullName evidence="1">Uncharacterized protein</fullName>
    </submittedName>
</protein>
<evidence type="ECO:0000313" key="2">
    <source>
        <dbReference type="Proteomes" id="UP000054621"/>
    </source>
</evidence>
<gene>
    <name evidence="1" type="ORF">Lsai_0749</name>
</gene>
<name>A0A0W0YQ24_9GAMM</name>
<dbReference type="Proteomes" id="UP000054621">
    <property type="component" value="Unassembled WGS sequence"/>
</dbReference>
<organism evidence="1 2">
    <name type="scientific">Legionella sainthelensi</name>
    <dbReference type="NCBI Taxonomy" id="28087"/>
    <lineage>
        <taxon>Bacteria</taxon>
        <taxon>Pseudomonadati</taxon>
        <taxon>Pseudomonadota</taxon>
        <taxon>Gammaproteobacteria</taxon>
        <taxon>Legionellales</taxon>
        <taxon>Legionellaceae</taxon>
        <taxon>Legionella</taxon>
    </lineage>
</organism>
<dbReference type="PATRIC" id="fig|28087.4.peg.797"/>
<comment type="caution">
    <text evidence="1">The sequence shown here is derived from an EMBL/GenBank/DDBJ whole genome shotgun (WGS) entry which is preliminary data.</text>
</comment>